<name>A0A239EVP1_9BURK</name>
<dbReference type="Pfam" id="PF08448">
    <property type="entry name" value="PAS_4"/>
    <property type="match status" value="1"/>
</dbReference>
<dbReference type="CDD" id="cd17580">
    <property type="entry name" value="REC_2_DhkD-like"/>
    <property type="match status" value="1"/>
</dbReference>
<feature type="domain" description="PAS" evidence="10">
    <location>
        <begin position="385"/>
        <end position="458"/>
    </location>
</feature>
<protein>
    <recommendedName>
        <fullName evidence="3">histidine kinase</fullName>
        <ecNumber evidence="3">2.7.13.3</ecNumber>
    </recommendedName>
</protein>
<feature type="domain" description="PAC" evidence="11">
    <location>
        <begin position="332"/>
        <end position="384"/>
    </location>
</feature>
<dbReference type="SUPFAM" id="SSF55785">
    <property type="entry name" value="PYP-like sensor domain (PAS domain)"/>
    <property type="match status" value="5"/>
</dbReference>
<dbReference type="SMART" id="SM00388">
    <property type="entry name" value="HisKA"/>
    <property type="match status" value="1"/>
</dbReference>
<dbReference type="Gene3D" id="2.10.70.100">
    <property type="match status" value="1"/>
</dbReference>
<keyword evidence="5" id="KW-0808">Transferase</keyword>
<dbReference type="SUPFAM" id="SSF47384">
    <property type="entry name" value="Homodimeric domain of signal transducing histidine kinase"/>
    <property type="match status" value="1"/>
</dbReference>
<dbReference type="InterPro" id="IPR001789">
    <property type="entry name" value="Sig_transdc_resp-reg_receiver"/>
</dbReference>
<dbReference type="InterPro" id="IPR001610">
    <property type="entry name" value="PAC"/>
</dbReference>
<dbReference type="SUPFAM" id="SSF52172">
    <property type="entry name" value="CheY-like"/>
    <property type="match status" value="1"/>
</dbReference>
<dbReference type="AlphaFoldDB" id="A0A239EVP1"/>
<evidence type="ECO:0000259" key="8">
    <source>
        <dbReference type="PROSITE" id="PS50109"/>
    </source>
</evidence>
<feature type="modified residue" description="4-aspartylphosphate" evidence="7">
    <location>
        <position position="949"/>
    </location>
</feature>
<dbReference type="InterPro" id="IPR036890">
    <property type="entry name" value="HATPase_C_sf"/>
</dbReference>
<dbReference type="Pfam" id="PF00989">
    <property type="entry name" value="PAS"/>
    <property type="match status" value="1"/>
</dbReference>
<feature type="domain" description="Response regulatory" evidence="9">
    <location>
        <begin position="900"/>
        <end position="1016"/>
    </location>
</feature>
<dbReference type="RefSeq" id="WP_176442351.1">
    <property type="nucleotide sequence ID" value="NZ_FZOT01000003.1"/>
</dbReference>
<dbReference type="EC" id="2.7.13.3" evidence="3"/>
<dbReference type="Gene3D" id="3.30.565.10">
    <property type="entry name" value="Histidine kinase-like ATPase, C-terminal domain"/>
    <property type="match status" value="1"/>
</dbReference>
<dbReference type="Pfam" id="PF02518">
    <property type="entry name" value="HATPase_c"/>
    <property type="match status" value="1"/>
</dbReference>
<dbReference type="SMART" id="SM00387">
    <property type="entry name" value="HATPase_c"/>
    <property type="match status" value="1"/>
</dbReference>
<evidence type="ECO:0000256" key="2">
    <source>
        <dbReference type="ARBA" id="ARBA00004429"/>
    </source>
</evidence>
<reference evidence="12 13" key="1">
    <citation type="submission" date="2017-06" db="EMBL/GenBank/DDBJ databases">
        <authorList>
            <person name="Kim H.J."/>
            <person name="Triplett B.A."/>
        </authorList>
    </citation>
    <scope>NUCLEOTIDE SEQUENCE [LARGE SCALE GENOMIC DNA]</scope>
    <source>
        <strain evidence="12 13">U15</strain>
    </source>
</reference>
<dbReference type="InterPro" id="IPR013767">
    <property type="entry name" value="PAS_fold"/>
</dbReference>
<dbReference type="Gene3D" id="3.30.450.20">
    <property type="entry name" value="PAS domain"/>
    <property type="match status" value="5"/>
</dbReference>
<evidence type="ECO:0000313" key="13">
    <source>
        <dbReference type="Proteomes" id="UP000198284"/>
    </source>
</evidence>
<dbReference type="InterPro" id="IPR000014">
    <property type="entry name" value="PAS"/>
</dbReference>
<dbReference type="CDD" id="cd00075">
    <property type="entry name" value="HATPase"/>
    <property type="match status" value="1"/>
</dbReference>
<proteinExistence type="predicted"/>
<dbReference type="PROSITE" id="PS50112">
    <property type="entry name" value="PAS"/>
    <property type="match status" value="4"/>
</dbReference>
<dbReference type="InterPro" id="IPR005467">
    <property type="entry name" value="His_kinase_dom"/>
</dbReference>
<evidence type="ECO:0000256" key="5">
    <source>
        <dbReference type="ARBA" id="ARBA00022679"/>
    </source>
</evidence>
<dbReference type="InterPro" id="IPR035965">
    <property type="entry name" value="PAS-like_dom_sf"/>
</dbReference>
<dbReference type="InterPro" id="IPR013656">
    <property type="entry name" value="PAS_4"/>
</dbReference>
<dbReference type="InterPro" id="IPR000700">
    <property type="entry name" value="PAS-assoc_C"/>
</dbReference>
<feature type="domain" description="PAS" evidence="10">
    <location>
        <begin position="259"/>
        <end position="330"/>
    </location>
</feature>
<dbReference type="PROSITE" id="PS50113">
    <property type="entry name" value="PAC"/>
    <property type="match status" value="2"/>
</dbReference>
<evidence type="ECO:0000256" key="7">
    <source>
        <dbReference type="PROSITE-ProRule" id="PRU00169"/>
    </source>
</evidence>
<dbReference type="Proteomes" id="UP000198284">
    <property type="component" value="Unassembled WGS sequence"/>
</dbReference>
<dbReference type="InterPro" id="IPR011006">
    <property type="entry name" value="CheY-like_superfamily"/>
</dbReference>
<evidence type="ECO:0000256" key="6">
    <source>
        <dbReference type="ARBA" id="ARBA00022777"/>
    </source>
</evidence>
<dbReference type="InterPro" id="IPR052162">
    <property type="entry name" value="Sensor_kinase/Photoreceptor"/>
</dbReference>
<evidence type="ECO:0000259" key="11">
    <source>
        <dbReference type="PROSITE" id="PS50113"/>
    </source>
</evidence>
<accession>A0A239EVP1</accession>
<organism evidence="12 13">
    <name type="scientific">Noviherbaspirillum humi</name>
    <dbReference type="NCBI Taxonomy" id="1688639"/>
    <lineage>
        <taxon>Bacteria</taxon>
        <taxon>Pseudomonadati</taxon>
        <taxon>Pseudomonadota</taxon>
        <taxon>Betaproteobacteria</taxon>
        <taxon>Burkholderiales</taxon>
        <taxon>Oxalobacteraceae</taxon>
        <taxon>Noviherbaspirillum</taxon>
    </lineage>
</organism>
<dbReference type="FunFam" id="3.30.565.10:FF:000006">
    <property type="entry name" value="Sensor histidine kinase WalK"/>
    <property type="match status" value="1"/>
</dbReference>
<evidence type="ECO:0000259" key="9">
    <source>
        <dbReference type="PROSITE" id="PS50110"/>
    </source>
</evidence>
<sequence length="1018" mass="111858">MPSLDKLTFEQRFRLVSDQLQDRALVTLDIGGTIVDWTAGAQAMFGWSAAEAVGKPFTLLFTPDDIAAGIPALQCQAAREAGRTHGLRWHVRKDGSRFLADGSLTALKLEDGSVAGFAKVFVAATTALQLQESEAKFKAMVNATPHMVWSALADGSGDYFNERMIRFAGVPADALKGDRWLMLVHPDDRARAENAWREAIRAGRPLSHEFRFRDASGDYRWVLCRGEPVRDDAGQIVRWMGTNTDIHEQKAAQAQLAESEELFRSLATASAQVIWRADADGKVIRDSVSARAFTGQSVEKWQGDGWLDVIHPDDRERANAVWMISVAEGSDYENEFRVRHLSGQYRWAAARGVPIRDRDGAIREWIGTISDITEKKQTELALREARLRLEATLAAGDVGTYAWDVRTDRVFADANTVKLHGLAPECAKGAPAQAYFASVHPEDLDEVRQRIEQAIAGRQPFQALYRVRLPDGSQRHIHSRGNVGAAPGSDSLWLSGVAIDVTTLQETEEALRNREERYQALFNTIEEGFYIIELIYDETGTAVDYRFLEANPAAGKINGLHNVVGKTLRSIFASPRMEWVERYGQVARTGQPMRFVDYSPTLGRWFDVSVSRLGSEPGRQVALLFSDITDRKRSEEQLQRLAADLSQANRRQGEFLATLAHELRNPLAPLRTGLDLVSMTMQPPEPIARVHAMMSRQVDHLVHLVDDLLDLARVNSGKIVLKRSRQPLADVIQAAVEVGQPLMREKGHEFILRLPDEPVWMDVDRNRLSQVISNLLTNSAKYTPPGGRIMLALEREGGMAVIRVTDNGIGLAADDVPRVFDMFTQVGRGLGHSQGGLGIGLNLVKRLTEKHGGTVSVSSPGLGQGSTFTLRLPVEQRGTDGADLDVQAPSGAVGATEPLSIVIADDNRDAVEVLRQLLELNGHNVAAAYDGEAALAAIRQSQPDLALLDIGMPGLNGYEVARAVRNDAGLQNTALVAVTGWGSAEDRARSSEAGFDHHLAKPVSYDMLLQLIAQVGAR</sequence>
<dbReference type="SMART" id="SM00091">
    <property type="entry name" value="PAS"/>
    <property type="match status" value="5"/>
</dbReference>
<dbReference type="PROSITE" id="PS50110">
    <property type="entry name" value="RESPONSE_REGULATORY"/>
    <property type="match status" value="1"/>
</dbReference>
<dbReference type="EMBL" id="FZOT01000003">
    <property type="protein sequence ID" value="SNS48348.1"/>
    <property type="molecule type" value="Genomic_DNA"/>
</dbReference>
<dbReference type="InterPro" id="IPR003594">
    <property type="entry name" value="HATPase_dom"/>
</dbReference>
<feature type="domain" description="PAS" evidence="10">
    <location>
        <begin position="9"/>
        <end position="65"/>
    </location>
</feature>
<dbReference type="Gene3D" id="3.40.50.2300">
    <property type="match status" value="1"/>
</dbReference>
<feature type="domain" description="PAS" evidence="10">
    <location>
        <begin position="133"/>
        <end position="203"/>
    </location>
</feature>
<dbReference type="Gene3D" id="1.10.287.130">
    <property type="match status" value="1"/>
</dbReference>
<dbReference type="SUPFAM" id="SSF55874">
    <property type="entry name" value="ATPase domain of HSP90 chaperone/DNA topoisomerase II/histidine kinase"/>
    <property type="match status" value="1"/>
</dbReference>
<dbReference type="InterPro" id="IPR004358">
    <property type="entry name" value="Sig_transdc_His_kin-like_C"/>
</dbReference>
<keyword evidence="6" id="KW-0418">Kinase</keyword>
<gene>
    <name evidence="12" type="ORF">SAMN06265795_10327</name>
</gene>
<comment type="catalytic activity">
    <reaction evidence="1">
        <text>ATP + protein L-histidine = ADP + protein N-phospho-L-histidine.</text>
        <dbReference type="EC" id="2.7.13.3"/>
    </reaction>
</comment>
<feature type="domain" description="Histidine kinase" evidence="8">
    <location>
        <begin position="658"/>
        <end position="876"/>
    </location>
</feature>
<keyword evidence="4 7" id="KW-0597">Phosphoprotein</keyword>
<feature type="domain" description="PAC" evidence="11">
    <location>
        <begin position="206"/>
        <end position="258"/>
    </location>
</feature>
<dbReference type="InterPro" id="IPR013655">
    <property type="entry name" value="PAS_fold_3"/>
</dbReference>
<evidence type="ECO:0000256" key="3">
    <source>
        <dbReference type="ARBA" id="ARBA00012438"/>
    </source>
</evidence>
<evidence type="ECO:0000256" key="4">
    <source>
        <dbReference type="ARBA" id="ARBA00022553"/>
    </source>
</evidence>
<comment type="subcellular location">
    <subcellularLocation>
        <location evidence="2">Cell inner membrane</location>
        <topology evidence="2">Multi-pass membrane protein</topology>
    </subcellularLocation>
</comment>
<dbReference type="CDD" id="cd00130">
    <property type="entry name" value="PAS"/>
    <property type="match status" value="4"/>
</dbReference>
<evidence type="ECO:0000259" key="10">
    <source>
        <dbReference type="PROSITE" id="PS50112"/>
    </source>
</evidence>
<dbReference type="Pfam" id="PF00072">
    <property type="entry name" value="Response_reg"/>
    <property type="match status" value="1"/>
</dbReference>
<keyword evidence="13" id="KW-1185">Reference proteome</keyword>
<dbReference type="CDD" id="cd00082">
    <property type="entry name" value="HisKA"/>
    <property type="match status" value="1"/>
</dbReference>
<dbReference type="PRINTS" id="PR00344">
    <property type="entry name" value="BCTRLSENSOR"/>
</dbReference>
<dbReference type="PANTHER" id="PTHR43304:SF1">
    <property type="entry name" value="PAC DOMAIN-CONTAINING PROTEIN"/>
    <property type="match status" value="1"/>
</dbReference>
<dbReference type="InterPro" id="IPR036097">
    <property type="entry name" value="HisK_dim/P_sf"/>
</dbReference>
<dbReference type="FunFam" id="3.30.450.20:FF:000099">
    <property type="entry name" value="Sensory box sensor histidine kinase"/>
    <property type="match status" value="2"/>
</dbReference>
<evidence type="ECO:0000256" key="1">
    <source>
        <dbReference type="ARBA" id="ARBA00000085"/>
    </source>
</evidence>
<dbReference type="GO" id="GO:0000155">
    <property type="term" value="F:phosphorelay sensor kinase activity"/>
    <property type="evidence" value="ECO:0007669"/>
    <property type="project" value="InterPro"/>
</dbReference>
<evidence type="ECO:0000313" key="12">
    <source>
        <dbReference type="EMBL" id="SNS48348.1"/>
    </source>
</evidence>
<dbReference type="GO" id="GO:0006355">
    <property type="term" value="P:regulation of DNA-templated transcription"/>
    <property type="evidence" value="ECO:0007669"/>
    <property type="project" value="InterPro"/>
</dbReference>
<dbReference type="GO" id="GO:0005886">
    <property type="term" value="C:plasma membrane"/>
    <property type="evidence" value="ECO:0007669"/>
    <property type="project" value="UniProtKB-SubCell"/>
</dbReference>
<dbReference type="InterPro" id="IPR003661">
    <property type="entry name" value="HisK_dim/P_dom"/>
</dbReference>
<dbReference type="NCBIfam" id="TIGR00229">
    <property type="entry name" value="sensory_box"/>
    <property type="match status" value="5"/>
</dbReference>
<dbReference type="SMART" id="SM00448">
    <property type="entry name" value="REC"/>
    <property type="match status" value="1"/>
</dbReference>
<dbReference type="Pfam" id="PF00512">
    <property type="entry name" value="HisKA"/>
    <property type="match status" value="1"/>
</dbReference>
<dbReference type="SMART" id="SM00086">
    <property type="entry name" value="PAC"/>
    <property type="match status" value="3"/>
</dbReference>
<dbReference type="Pfam" id="PF08447">
    <property type="entry name" value="PAS_3"/>
    <property type="match status" value="3"/>
</dbReference>
<dbReference type="PROSITE" id="PS50109">
    <property type="entry name" value="HIS_KIN"/>
    <property type="match status" value="1"/>
</dbReference>
<dbReference type="PANTHER" id="PTHR43304">
    <property type="entry name" value="PHYTOCHROME-LIKE PROTEIN CPH1"/>
    <property type="match status" value="1"/>
</dbReference>